<keyword evidence="5" id="KW-0677">Repeat</keyword>
<dbReference type="InterPro" id="IPR040122">
    <property type="entry name" value="Importin_beta"/>
</dbReference>
<protein>
    <submittedName>
        <fullName evidence="10">(California timema) hypothetical protein</fullName>
    </submittedName>
</protein>
<keyword evidence="3" id="KW-0963">Cytoplasm</keyword>
<proteinExistence type="predicted"/>
<feature type="compositionally biased region" description="Basic and acidic residues" evidence="8">
    <location>
        <begin position="1"/>
        <end position="10"/>
    </location>
</feature>
<dbReference type="SMART" id="SM00320">
    <property type="entry name" value="WD40"/>
    <property type="match status" value="4"/>
</dbReference>
<dbReference type="Pfam" id="PF03810">
    <property type="entry name" value="IBN_N"/>
    <property type="match status" value="1"/>
</dbReference>
<dbReference type="PROSITE" id="PS50294">
    <property type="entry name" value="WD_REPEATS_REGION"/>
    <property type="match status" value="1"/>
</dbReference>
<feature type="repeat" description="WD" evidence="7">
    <location>
        <begin position="243"/>
        <end position="282"/>
    </location>
</feature>
<dbReference type="EMBL" id="OE180140">
    <property type="protein sequence ID" value="CAD7570638.1"/>
    <property type="molecule type" value="Genomic_DNA"/>
</dbReference>
<dbReference type="InterPro" id="IPR001494">
    <property type="entry name" value="Importin-beta_N"/>
</dbReference>
<evidence type="ECO:0000256" key="2">
    <source>
        <dbReference type="ARBA" id="ARBA00022448"/>
    </source>
</evidence>
<comment type="subcellular location">
    <subcellularLocation>
        <location evidence="1">Cytoplasm</location>
    </subcellularLocation>
</comment>
<dbReference type="Pfam" id="PF00400">
    <property type="entry name" value="WD40"/>
    <property type="match status" value="3"/>
</dbReference>
<dbReference type="GO" id="GO:0031267">
    <property type="term" value="F:small GTPase binding"/>
    <property type="evidence" value="ECO:0007669"/>
    <property type="project" value="InterPro"/>
</dbReference>
<dbReference type="Gene3D" id="1.25.10.10">
    <property type="entry name" value="Leucine-rich Repeat Variant"/>
    <property type="match status" value="1"/>
</dbReference>
<accession>A0A7R9J0Z0</accession>
<feature type="region of interest" description="Disordered" evidence="8">
    <location>
        <begin position="1"/>
        <end position="21"/>
    </location>
</feature>
<dbReference type="Gene3D" id="2.130.10.10">
    <property type="entry name" value="YVTN repeat-like/Quinoprotein amine dehydrogenase"/>
    <property type="match status" value="1"/>
</dbReference>
<dbReference type="SUPFAM" id="SSF50978">
    <property type="entry name" value="WD40 repeat-like"/>
    <property type="match status" value="1"/>
</dbReference>
<evidence type="ECO:0000259" key="9">
    <source>
        <dbReference type="Pfam" id="PF03810"/>
    </source>
</evidence>
<dbReference type="InterPro" id="IPR001680">
    <property type="entry name" value="WD40_rpt"/>
</dbReference>
<dbReference type="InterPro" id="IPR016024">
    <property type="entry name" value="ARM-type_fold"/>
</dbReference>
<evidence type="ECO:0000313" key="10">
    <source>
        <dbReference type="EMBL" id="CAD7570638.1"/>
    </source>
</evidence>
<dbReference type="SUPFAM" id="SSF48371">
    <property type="entry name" value="ARM repeat"/>
    <property type="match status" value="1"/>
</dbReference>
<keyword evidence="2" id="KW-0813">Transport</keyword>
<sequence length="614" mass="68862">MPGAYEKQETDQGQNQHAWYRGRPVDPQLGGLSMVCRNFAPDLISTGVRPNRLLRPRVTPLGGKIRIELVEESKWHPLVDQDDIHWKKACVAMEDEYDRFKSSQFRMKCKQWKEIHYASVDAILLINDGSVCVSGSRDRSIILWNLKISENEAAYKVATITPDAHMGWIWQLAARDNTVYSCSWDMTVKSWNVDTKLQSINTFKCKSSVLSLALCNDVIAAGTYARKVSLFDPRAGVESIASYTAHKRAVLSLATVRDYVVSASEDQTLAVWDRRAGKLYKEAVTLNYPKDPERSFPLALSLSSNCLYVGDNKGYLHLLDASHGRCERSRTSKEQSKNENGVATSRRRFETNIAAIKRVSITGYGYSKGSTAKHSLHGCSLDEPTRSLSGLILKNNVKAHYHKFMPEVTSFIKQECLSAVGDPSPLIRATVGILITTIASKGELTTWPELLPALCSMLDSQDYNVCEGSFGALQKICEDSAELLDSDALNRPLNILIPKFLQFFRHSSPKIRSHAIACVNQFIISRTQALMTHIDSFLDNLFHLASDDDPEYMLMRTQDPDESVALEACEFWLSLAEQPICKEALAAHLSRLVPVLVRGMKYSEIDVILLKFLQ</sequence>
<evidence type="ECO:0000256" key="6">
    <source>
        <dbReference type="ARBA" id="ARBA00022927"/>
    </source>
</evidence>
<dbReference type="InterPro" id="IPR019775">
    <property type="entry name" value="WD40_repeat_CS"/>
</dbReference>
<organism evidence="10">
    <name type="scientific">Timema californicum</name>
    <name type="common">California timema</name>
    <name type="synonym">Walking stick</name>
    <dbReference type="NCBI Taxonomy" id="61474"/>
    <lineage>
        <taxon>Eukaryota</taxon>
        <taxon>Metazoa</taxon>
        <taxon>Ecdysozoa</taxon>
        <taxon>Arthropoda</taxon>
        <taxon>Hexapoda</taxon>
        <taxon>Insecta</taxon>
        <taxon>Pterygota</taxon>
        <taxon>Neoptera</taxon>
        <taxon>Polyneoptera</taxon>
        <taxon>Phasmatodea</taxon>
        <taxon>Timematodea</taxon>
        <taxon>Timematoidea</taxon>
        <taxon>Timematidae</taxon>
        <taxon>Timema</taxon>
    </lineage>
</organism>
<dbReference type="InterPro" id="IPR020472">
    <property type="entry name" value="WD40_PAC1"/>
</dbReference>
<dbReference type="PANTHER" id="PTHR10527">
    <property type="entry name" value="IMPORTIN BETA"/>
    <property type="match status" value="1"/>
</dbReference>
<evidence type="ECO:0000256" key="8">
    <source>
        <dbReference type="SAM" id="MobiDB-lite"/>
    </source>
</evidence>
<dbReference type="GO" id="GO:0005737">
    <property type="term" value="C:cytoplasm"/>
    <property type="evidence" value="ECO:0007669"/>
    <property type="project" value="UniProtKB-SubCell"/>
</dbReference>
<feature type="repeat" description="WD" evidence="7">
    <location>
        <begin position="113"/>
        <end position="154"/>
    </location>
</feature>
<evidence type="ECO:0000256" key="5">
    <source>
        <dbReference type="ARBA" id="ARBA00022737"/>
    </source>
</evidence>
<dbReference type="InterPro" id="IPR036322">
    <property type="entry name" value="WD40_repeat_dom_sf"/>
</dbReference>
<dbReference type="PROSITE" id="PS00678">
    <property type="entry name" value="WD_REPEATS_1"/>
    <property type="match status" value="1"/>
</dbReference>
<dbReference type="PRINTS" id="PR00320">
    <property type="entry name" value="GPROTEINBRPT"/>
</dbReference>
<dbReference type="InterPro" id="IPR011989">
    <property type="entry name" value="ARM-like"/>
</dbReference>
<keyword evidence="6" id="KW-0653">Protein transport</keyword>
<dbReference type="PROSITE" id="PS50082">
    <property type="entry name" value="WD_REPEATS_2"/>
    <property type="match status" value="2"/>
</dbReference>
<reference evidence="10" key="1">
    <citation type="submission" date="2020-11" db="EMBL/GenBank/DDBJ databases">
        <authorList>
            <person name="Tran Van P."/>
        </authorList>
    </citation>
    <scope>NUCLEOTIDE SEQUENCE</scope>
</reference>
<evidence type="ECO:0000256" key="4">
    <source>
        <dbReference type="ARBA" id="ARBA00022574"/>
    </source>
</evidence>
<keyword evidence="4 7" id="KW-0853">WD repeat</keyword>
<evidence type="ECO:0000256" key="3">
    <source>
        <dbReference type="ARBA" id="ARBA00022490"/>
    </source>
</evidence>
<dbReference type="GO" id="GO:0006606">
    <property type="term" value="P:protein import into nucleus"/>
    <property type="evidence" value="ECO:0007669"/>
    <property type="project" value="InterPro"/>
</dbReference>
<dbReference type="AlphaFoldDB" id="A0A7R9J0Z0"/>
<evidence type="ECO:0000256" key="7">
    <source>
        <dbReference type="PROSITE-ProRule" id="PRU00221"/>
    </source>
</evidence>
<feature type="domain" description="Importin N-terminal" evidence="9">
    <location>
        <begin position="378"/>
        <end position="421"/>
    </location>
</feature>
<gene>
    <name evidence="10" type="ORF">TCMB3V08_LOCUS3336</name>
</gene>
<evidence type="ECO:0000256" key="1">
    <source>
        <dbReference type="ARBA" id="ARBA00004496"/>
    </source>
</evidence>
<name>A0A7R9J0Z0_TIMCA</name>
<dbReference type="InterPro" id="IPR015943">
    <property type="entry name" value="WD40/YVTN_repeat-like_dom_sf"/>
</dbReference>